<evidence type="ECO:0000313" key="13">
    <source>
        <dbReference type="Proteomes" id="UP001156215"/>
    </source>
</evidence>
<keyword evidence="3 10" id="KW-0812">Transmembrane</keyword>
<dbReference type="Pfam" id="PF00122">
    <property type="entry name" value="E1-E2_ATPase"/>
    <property type="match status" value="1"/>
</dbReference>
<proteinExistence type="predicted"/>
<dbReference type="GO" id="GO:0005524">
    <property type="term" value="F:ATP binding"/>
    <property type="evidence" value="ECO:0007669"/>
    <property type="project" value="UniProtKB-KW"/>
</dbReference>
<dbReference type="RefSeq" id="WP_269309143.1">
    <property type="nucleotide sequence ID" value="NZ_CP098242.1"/>
</dbReference>
<feature type="transmembrane region" description="Helical" evidence="10">
    <location>
        <begin position="70"/>
        <end position="86"/>
    </location>
</feature>
<evidence type="ECO:0000256" key="5">
    <source>
        <dbReference type="ARBA" id="ARBA00022741"/>
    </source>
</evidence>
<keyword evidence="8 10" id="KW-1133">Transmembrane helix</keyword>
<dbReference type="PRINTS" id="PR00119">
    <property type="entry name" value="CATATPASE"/>
</dbReference>
<dbReference type="AlphaFoldDB" id="A0A9E9LZL8"/>
<keyword evidence="5" id="KW-0547">Nucleotide-binding</keyword>
<evidence type="ECO:0000256" key="10">
    <source>
        <dbReference type="SAM" id="Phobius"/>
    </source>
</evidence>
<dbReference type="PANTHER" id="PTHR42861">
    <property type="entry name" value="CALCIUM-TRANSPORTING ATPASE"/>
    <property type="match status" value="1"/>
</dbReference>
<dbReference type="Pfam" id="PF00702">
    <property type="entry name" value="Hydrolase"/>
    <property type="match status" value="1"/>
</dbReference>
<feature type="transmembrane region" description="Helical" evidence="10">
    <location>
        <begin position="697"/>
        <end position="716"/>
    </location>
</feature>
<dbReference type="InterPro" id="IPR004014">
    <property type="entry name" value="ATPase_P-typ_cation-transptr_N"/>
</dbReference>
<dbReference type="PRINTS" id="PR00120">
    <property type="entry name" value="HATPASE"/>
</dbReference>
<dbReference type="InterPro" id="IPR059000">
    <property type="entry name" value="ATPase_P-type_domA"/>
</dbReference>
<dbReference type="InterPro" id="IPR001757">
    <property type="entry name" value="P_typ_ATPase"/>
</dbReference>
<dbReference type="Pfam" id="PF00690">
    <property type="entry name" value="Cation_ATPase_N"/>
    <property type="match status" value="1"/>
</dbReference>
<evidence type="ECO:0000313" key="12">
    <source>
        <dbReference type="EMBL" id="WAW10143.1"/>
    </source>
</evidence>
<evidence type="ECO:0000256" key="2">
    <source>
        <dbReference type="ARBA" id="ARBA00022553"/>
    </source>
</evidence>
<dbReference type="InterPro" id="IPR008250">
    <property type="entry name" value="ATPase_P-typ_transduc_dom_A_sf"/>
</dbReference>
<feature type="transmembrane region" description="Helical" evidence="10">
    <location>
        <begin position="762"/>
        <end position="783"/>
    </location>
</feature>
<evidence type="ECO:0000256" key="3">
    <source>
        <dbReference type="ARBA" id="ARBA00022692"/>
    </source>
</evidence>
<dbReference type="SUPFAM" id="SSF56784">
    <property type="entry name" value="HAD-like"/>
    <property type="match status" value="1"/>
</dbReference>
<dbReference type="EMBL" id="CP098242">
    <property type="protein sequence ID" value="WAW10143.1"/>
    <property type="molecule type" value="Genomic_DNA"/>
</dbReference>
<feature type="transmembrane region" description="Helical" evidence="10">
    <location>
        <begin position="663"/>
        <end position="685"/>
    </location>
</feature>
<keyword evidence="6" id="KW-0067">ATP-binding</keyword>
<reference evidence="12" key="1">
    <citation type="journal article" date="2022" name="Front. Microbiol.">
        <title>New perspectives on an old grouping: The genomic and phenotypic variability of Oxalobacter formigenes and the implications for calcium oxalate stone prevention.</title>
        <authorList>
            <person name="Chmiel J.A."/>
            <person name="Carr C."/>
            <person name="Stuivenberg G.A."/>
            <person name="Venema R."/>
            <person name="Chanyi R.M."/>
            <person name="Al K.F."/>
            <person name="Giguere D."/>
            <person name="Say H."/>
            <person name="Akouris P.P."/>
            <person name="Dominguez Romero S.A."/>
            <person name="Kwong A."/>
            <person name="Tai V."/>
            <person name="Koval S.F."/>
            <person name="Razvi H."/>
            <person name="Bjazevic J."/>
            <person name="Burton J.P."/>
        </authorList>
    </citation>
    <scope>NUCLEOTIDE SEQUENCE</scope>
    <source>
        <strain evidence="12">WoOx3</strain>
    </source>
</reference>
<comment type="subcellular location">
    <subcellularLocation>
        <location evidence="1">Membrane</location>
        <topology evidence="1">Multi-pass membrane protein</topology>
    </subcellularLocation>
</comment>
<dbReference type="NCBIfam" id="TIGR01494">
    <property type="entry name" value="ATPase_P-type"/>
    <property type="match status" value="1"/>
</dbReference>
<dbReference type="SUPFAM" id="SSF81665">
    <property type="entry name" value="Calcium ATPase, transmembrane domain M"/>
    <property type="match status" value="1"/>
</dbReference>
<dbReference type="Gene3D" id="3.40.1110.10">
    <property type="entry name" value="Calcium-transporting ATPase, cytoplasmic domain N"/>
    <property type="match status" value="1"/>
</dbReference>
<keyword evidence="9 10" id="KW-0472">Membrane</keyword>
<evidence type="ECO:0000256" key="8">
    <source>
        <dbReference type="ARBA" id="ARBA00022989"/>
    </source>
</evidence>
<keyword evidence="13" id="KW-1185">Reference proteome</keyword>
<keyword evidence="4" id="KW-0479">Metal-binding</keyword>
<feature type="transmembrane region" description="Helical" evidence="10">
    <location>
        <begin position="611"/>
        <end position="635"/>
    </location>
</feature>
<dbReference type="InterPro" id="IPR023298">
    <property type="entry name" value="ATPase_P-typ_TM_dom_sf"/>
</dbReference>
<dbReference type="Gene3D" id="1.20.1110.10">
    <property type="entry name" value="Calcium-transporting ATPase, transmembrane domain"/>
    <property type="match status" value="1"/>
</dbReference>
<evidence type="ECO:0000256" key="1">
    <source>
        <dbReference type="ARBA" id="ARBA00004141"/>
    </source>
</evidence>
<dbReference type="Proteomes" id="UP001156215">
    <property type="component" value="Chromosome"/>
</dbReference>
<dbReference type="InterPro" id="IPR036412">
    <property type="entry name" value="HAD-like_sf"/>
</dbReference>
<evidence type="ECO:0000256" key="9">
    <source>
        <dbReference type="ARBA" id="ARBA00023136"/>
    </source>
</evidence>
<dbReference type="GO" id="GO:0046872">
    <property type="term" value="F:metal ion binding"/>
    <property type="evidence" value="ECO:0007669"/>
    <property type="project" value="UniProtKB-KW"/>
</dbReference>
<evidence type="ECO:0000256" key="4">
    <source>
        <dbReference type="ARBA" id="ARBA00022723"/>
    </source>
</evidence>
<gene>
    <name evidence="12" type="ORF">NB640_00260</name>
</gene>
<dbReference type="InterPro" id="IPR023299">
    <property type="entry name" value="ATPase_P-typ_cyto_dom_N"/>
</dbReference>
<evidence type="ECO:0000256" key="7">
    <source>
        <dbReference type="ARBA" id="ARBA00022842"/>
    </source>
</evidence>
<feature type="transmembrane region" description="Helical" evidence="10">
    <location>
        <begin position="249"/>
        <end position="271"/>
    </location>
</feature>
<dbReference type="SUPFAM" id="SSF81653">
    <property type="entry name" value="Calcium ATPase, transduction domain A"/>
    <property type="match status" value="1"/>
</dbReference>
<keyword evidence="7" id="KW-0460">Magnesium</keyword>
<feature type="transmembrane region" description="Helical" evidence="10">
    <location>
        <begin position="728"/>
        <end position="756"/>
    </location>
</feature>
<accession>A0A9E9LZL8</accession>
<keyword evidence="2" id="KW-0597">Phosphoprotein</keyword>
<feature type="transmembrane region" description="Helical" evidence="10">
    <location>
        <begin position="219"/>
        <end position="237"/>
    </location>
</feature>
<dbReference type="GO" id="GO:0016887">
    <property type="term" value="F:ATP hydrolysis activity"/>
    <property type="evidence" value="ECO:0007669"/>
    <property type="project" value="InterPro"/>
</dbReference>
<dbReference type="KEGG" id="ovb:NB640_00260"/>
<dbReference type="FunFam" id="3.40.50.1000:FF:000211">
    <property type="entry name" value="Plasma membrane ATPase"/>
    <property type="match status" value="1"/>
</dbReference>
<protein>
    <submittedName>
        <fullName evidence="12">HAD-IC family P-type ATPase</fullName>
    </submittedName>
</protein>
<feature type="transmembrane region" description="Helical" evidence="10">
    <location>
        <begin position="46"/>
        <end position="63"/>
    </location>
</feature>
<dbReference type="InterPro" id="IPR023214">
    <property type="entry name" value="HAD_sf"/>
</dbReference>
<dbReference type="GO" id="GO:0016020">
    <property type="term" value="C:membrane"/>
    <property type="evidence" value="ECO:0007669"/>
    <property type="project" value="UniProtKB-SubCell"/>
</dbReference>
<evidence type="ECO:0000256" key="6">
    <source>
        <dbReference type="ARBA" id="ARBA00022840"/>
    </source>
</evidence>
<dbReference type="Gene3D" id="3.40.50.1000">
    <property type="entry name" value="HAD superfamily/HAD-like"/>
    <property type="match status" value="1"/>
</dbReference>
<name>A0A9E9LZL8_9BURK</name>
<feature type="domain" description="Cation-transporting P-type ATPase N-terminal" evidence="11">
    <location>
        <begin position="1"/>
        <end position="66"/>
    </location>
</feature>
<sequence>MSTELKLTDYATGLTQAEAEKMLKEFGPNEVVEEKKNVFELLLEKFWGPIPWVLGTVIIISVFQERMADTLIIFGLLIFCALVDFLRDYSIRRTVKTLHGQLQDLVSVLRDSKWVKKPYRDLVSGDVIRLKTGSVVPADVLVIEGLARVNESILTGDVREVIKHPKENIYSGSVITRGWVSAVVGSTGKRMLYHKTIEELISAKKVSLLDEIAVKLEKWPMFTSFFILTIAVIVSWIRGISLFEILPLMLVLLLGSVPLALSAVFSLSMAITSRRLAGSCALVTRLDAPNDAACMDILLLNKTGTLTVNHPNIVRIIPAGAFTDYDVIQYGAMTSDEVNENPIDDAFFKRASEMDLMPLSITPTTFLPFNPQTRKAKATIVTDDVQYRLSKGSFEAVARDCGMGPEELERWRRIVANFARDGFRTIAVAKSDFTGKMELVGLAGLEDVTRTDTAEQISKLVALGIRLKLITGEALPIAQRVARAIGLGSNIIDVTALVKSDNWVELLETCDGVANVYPEDKIWMIKALQERRHIIGFTGDAVTDAPALRQADVGIAIKSATNFAKSAASIVLTRDGLGGIVSAVNGGRNVFECLNAWILSKMGGITFKTGFIILSFLILGDYIITAAATLILMFLSDYVKTALATDHENAPPHPDHWHIRKQAFTGVFMGLILIGEAGGLLYFGWDYFNLDASDGTLNTFSFLLMLFFTVFFVFSVRERGFFWRSRPSWPLFLVFLITLSFGLVISIAGLLGFTAISLNHALLIMAYTFVVTFFINDFIKYLIARE</sequence>
<dbReference type="Gene3D" id="2.70.150.10">
    <property type="entry name" value="Calcium-transporting ATPase, cytoplasmic transduction domain A"/>
    <property type="match status" value="1"/>
</dbReference>
<organism evidence="12 13">
    <name type="scientific">Oxalobacter vibrioformis</name>
    <dbReference type="NCBI Taxonomy" id="933080"/>
    <lineage>
        <taxon>Bacteria</taxon>
        <taxon>Pseudomonadati</taxon>
        <taxon>Pseudomonadota</taxon>
        <taxon>Betaproteobacteria</taxon>
        <taxon>Burkholderiales</taxon>
        <taxon>Oxalobacteraceae</taxon>
        <taxon>Oxalobacter</taxon>
    </lineage>
</organism>
<dbReference type="SMART" id="SM00831">
    <property type="entry name" value="Cation_ATPase_N"/>
    <property type="match status" value="1"/>
</dbReference>
<evidence type="ECO:0000259" key="11">
    <source>
        <dbReference type="SMART" id="SM00831"/>
    </source>
</evidence>